<dbReference type="GO" id="GO:0051539">
    <property type="term" value="F:4 iron, 4 sulfur cluster binding"/>
    <property type="evidence" value="ECO:0007669"/>
    <property type="project" value="UniProtKB-KW"/>
</dbReference>
<dbReference type="HAMAP" id="MF_01612">
    <property type="entry name" value="FO_synth_sub2"/>
    <property type="match status" value="1"/>
</dbReference>
<keyword evidence="8 11" id="KW-0411">Iron-sulfur</keyword>
<comment type="function">
    <text evidence="11">Catalyzes the radical-mediated synthesis of 5-amino-5-(4-hydroxybenzyl)-6-(D-ribitylimino)-5,6-dihydrouracil from 5-amino-6-(D-ribitylamino)uracil and L-tyrosine.</text>
</comment>
<keyword evidence="3 11" id="KW-0004">4Fe-4S</keyword>
<dbReference type="InterPro" id="IPR019940">
    <property type="entry name" value="CofH_family"/>
</dbReference>
<keyword evidence="4 11" id="KW-0808">Transferase</keyword>
<comment type="pathway">
    <text evidence="1 11">Cofactor biosynthesis; coenzyme F0 biosynthesis.</text>
</comment>
<dbReference type="Proteomes" id="UP000217784">
    <property type="component" value="Unassembled WGS sequence"/>
</dbReference>
<dbReference type="GO" id="GO:0044689">
    <property type="term" value="F:7,8-didemethyl-8-hydroxy-5-deazariboflavin synthase activity"/>
    <property type="evidence" value="ECO:0007669"/>
    <property type="project" value="TreeGrafter"/>
</dbReference>
<organism evidence="15 16">
    <name type="scientific">Methanobacterium bryantii</name>
    <dbReference type="NCBI Taxonomy" id="2161"/>
    <lineage>
        <taxon>Archaea</taxon>
        <taxon>Methanobacteriati</taxon>
        <taxon>Methanobacteriota</taxon>
        <taxon>Methanomada group</taxon>
        <taxon>Methanobacteria</taxon>
        <taxon>Methanobacteriales</taxon>
        <taxon>Methanobacteriaceae</taxon>
        <taxon>Methanobacterium</taxon>
    </lineage>
</organism>
<evidence type="ECO:0000256" key="11">
    <source>
        <dbReference type="HAMAP-Rule" id="MF_01612"/>
    </source>
</evidence>
<evidence type="ECO:0000313" key="16">
    <source>
        <dbReference type="Proteomes" id="UP000217784"/>
    </source>
</evidence>
<evidence type="ECO:0000256" key="9">
    <source>
        <dbReference type="ARBA" id="ARBA00048468"/>
    </source>
</evidence>
<evidence type="ECO:0000256" key="5">
    <source>
        <dbReference type="ARBA" id="ARBA00022691"/>
    </source>
</evidence>
<dbReference type="PANTHER" id="PTHR43076">
    <property type="entry name" value="FO SYNTHASE (COFH)"/>
    <property type="match status" value="1"/>
</dbReference>
<evidence type="ECO:0000256" key="13">
    <source>
        <dbReference type="PIRSR" id="PIRSR004762-2"/>
    </source>
</evidence>
<dbReference type="GO" id="GO:0141093">
    <property type="term" value="F:5-amino-6-(D-ribitylamino)uracil--L-tyrosine 4-hydroxyphenyl transferase activity"/>
    <property type="evidence" value="ECO:0007669"/>
    <property type="project" value="UniProtKB-EC"/>
</dbReference>
<dbReference type="Pfam" id="PF19288">
    <property type="entry name" value="CofH_C"/>
    <property type="match status" value="1"/>
</dbReference>
<dbReference type="FunFam" id="3.20.20.70:FF:000134">
    <property type="entry name" value="7,8-didemethyl-8-hydroxy-5-deazariboflavin synthase"/>
    <property type="match status" value="1"/>
</dbReference>
<dbReference type="Gene3D" id="3.20.20.70">
    <property type="entry name" value="Aldolase class I"/>
    <property type="match status" value="1"/>
</dbReference>
<dbReference type="SMART" id="SM00729">
    <property type="entry name" value="Elp3"/>
    <property type="match status" value="1"/>
</dbReference>
<dbReference type="SFLD" id="SFLDF00343">
    <property type="entry name" value="aminofutalosine_synthase_(mqnE"/>
    <property type="match status" value="1"/>
</dbReference>
<protein>
    <recommendedName>
        <fullName evidence="2 11">5-amino-6-(D-ribitylamino)uracil--L-tyrosine 4-hydroxyphenyl transferase</fullName>
        <ecNumber evidence="2 11">2.5.1.147</ecNumber>
    </recommendedName>
    <alternativeName>
        <fullName evidence="11">FO synthase subunit 2</fullName>
    </alternativeName>
</protein>
<dbReference type="SUPFAM" id="SSF102114">
    <property type="entry name" value="Radical SAM enzymes"/>
    <property type="match status" value="1"/>
</dbReference>
<evidence type="ECO:0000256" key="12">
    <source>
        <dbReference type="PIRSR" id="PIRSR004762-1"/>
    </source>
</evidence>
<dbReference type="EMBL" id="LMVM01000001">
    <property type="protein sequence ID" value="PAV06122.1"/>
    <property type="molecule type" value="Genomic_DNA"/>
</dbReference>
<evidence type="ECO:0000256" key="1">
    <source>
        <dbReference type="ARBA" id="ARBA00004712"/>
    </source>
</evidence>
<keyword evidence="5 11" id="KW-0949">S-adenosyl-L-methionine</keyword>
<dbReference type="InterPro" id="IPR045567">
    <property type="entry name" value="CofH/MnqC-like_C"/>
</dbReference>
<feature type="binding site" evidence="13">
    <location>
        <position position="184"/>
    </location>
    <ligand>
        <name>S-adenosyl-L-methionine</name>
        <dbReference type="ChEBI" id="CHEBI:59789"/>
    </ligand>
</feature>
<feature type="binding site" evidence="13">
    <location>
        <position position="78"/>
    </location>
    <ligand>
        <name>S-adenosyl-L-methionine</name>
        <dbReference type="ChEBI" id="CHEBI:59789"/>
    </ligand>
</feature>
<dbReference type="EC" id="2.5.1.147" evidence="2 11"/>
<dbReference type="NCBIfam" id="TIGR00423">
    <property type="entry name" value="CofH family radical SAM protein"/>
    <property type="match status" value="1"/>
</dbReference>
<feature type="domain" description="Radical SAM core" evidence="14">
    <location>
        <begin position="58"/>
        <end position="293"/>
    </location>
</feature>
<dbReference type="OrthoDB" id="8186at2157"/>
<dbReference type="InterPro" id="IPR006638">
    <property type="entry name" value="Elp3/MiaA/NifB-like_rSAM"/>
</dbReference>
<evidence type="ECO:0000259" key="14">
    <source>
        <dbReference type="PROSITE" id="PS51918"/>
    </source>
</evidence>
<dbReference type="NCBIfam" id="TIGR03551">
    <property type="entry name" value="F420_cofH"/>
    <property type="match status" value="1"/>
</dbReference>
<dbReference type="PIRSF" id="PIRSF004762">
    <property type="entry name" value="CHP00423"/>
    <property type="match status" value="1"/>
</dbReference>
<feature type="binding site" evidence="13">
    <location>
        <position position="301"/>
    </location>
    <ligand>
        <name>(3R)-3-methyl-D-ornithine</name>
        <dbReference type="ChEBI" id="CHEBI:64642"/>
    </ligand>
</feature>
<dbReference type="InterPro" id="IPR013785">
    <property type="entry name" value="Aldolase_TIM"/>
</dbReference>
<dbReference type="SFLD" id="SFLDG01389">
    <property type="entry name" value="menaquinone_synthsis_involved"/>
    <property type="match status" value="1"/>
</dbReference>
<accession>A0A2A2H9N8</accession>
<comment type="caution">
    <text evidence="15">The sequence shown here is derived from an EMBL/GenBank/DDBJ whole genome shotgun (WGS) entry which is preliminary data.</text>
</comment>
<feature type="binding site" evidence="11 12">
    <location>
        <position position="72"/>
    </location>
    <ligand>
        <name>[4Fe-4S] cluster</name>
        <dbReference type="ChEBI" id="CHEBI:49883"/>
        <note>4Fe-4S-S-AdoMet</note>
    </ligand>
</feature>
<dbReference type="SFLD" id="SFLDS00029">
    <property type="entry name" value="Radical_SAM"/>
    <property type="match status" value="1"/>
</dbReference>
<keyword evidence="7 11" id="KW-0408">Iron</keyword>
<keyword evidence="6 11" id="KW-0479">Metal-binding</keyword>
<dbReference type="InterPro" id="IPR058240">
    <property type="entry name" value="rSAM_sf"/>
</dbReference>
<evidence type="ECO:0000256" key="8">
    <source>
        <dbReference type="ARBA" id="ARBA00023014"/>
    </source>
</evidence>
<dbReference type="InterPro" id="IPR007197">
    <property type="entry name" value="rSAM"/>
</dbReference>
<dbReference type="RefSeq" id="WP_069583566.1">
    <property type="nucleotide sequence ID" value="NZ_LMVM01000001.1"/>
</dbReference>
<dbReference type="InterPro" id="IPR020050">
    <property type="entry name" value="FO_synthase_su2"/>
</dbReference>
<dbReference type="CDD" id="cd01335">
    <property type="entry name" value="Radical_SAM"/>
    <property type="match status" value="1"/>
</dbReference>
<dbReference type="UniPathway" id="UPA00072"/>
<sequence length="371" mass="41421">MFDTMNIDPQIKEILEKSFDEEITKDEALKLMQVKGRELQALIFTADLLREELAGDKVTYIQNWNINFTDICSGTCGFCAFKKDENDKDAYFLEIDEVVRRTKNAADEGAIEVCIQGGLHPDIDAYFYEDILLNVKKEVPNVHIHAFSPMEIFYGSKKAELEVEDTLKMLKKAGLGSMPGTAAEILSDDIRDIICRGKLSTAEWIDVVETAHNTGVPTTCTMMYGHVENINHRIEHLEILRNIQKKTGGFTEFVPLTFMHKNAPIFRSGISSPGTTGADDLRLYAVSRLMFGDLLKNIQASWVKLGFKFAQFCLMSGANDLGGTLGEESISKSAGASYGESTHPSELERAIKDIGRIPARRNTLYTKIGEI</sequence>
<comment type="cofactor">
    <cofactor evidence="11 12">
        <name>[4Fe-4S] cluster</name>
        <dbReference type="ChEBI" id="CHEBI:49883"/>
    </cofactor>
    <text evidence="11 12">Binds 1 [4Fe-4S] cluster. The cluster is coordinated with 3 cysteines and an exchangeable S-adenosyl-L-methionine.</text>
</comment>
<dbReference type="SFLD" id="SFLDG01064">
    <property type="entry name" value="F420__menaquinone_cofactor_bio"/>
    <property type="match status" value="1"/>
</dbReference>
<reference evidence="15 16" key="1">
    <citation type="journal article" date="2017" name="BMC Genomics">
        <title>Genomic analysis of methanogenic archaea reveals a shift towards energy conservation.</title>
        <authorList>
            <person name="Gilmore S.P."/>
            <person name="Henske J.K."/>
            <person name="Sexton J.A."/>
            <person name="Solomon K.V."/>
            <person name="Seppala S."/>
            <person name="Yoo J.I."/>
            <person name="Huyett L.M."/>
            <person name="Pressman A."/>
            <person name="Cogan J.Z."/>
            <person name="Kivenson V."/>
            <person name="Peng X."/>
            <person name="Tan Y."/>
            <person name="Valentine D.L."/>
            <person name="O'Malley M.A."/>
        </authorList>
    </citation>
    <scope>NUCLEOTIDE SEQUENCE [LARGE SCALE GENOMIC DNA]</scope>
    <source>
        <strain evidence="15 16">M.o.H.</strain>
    </source>
</reference>
<comment type="catalytic activity">
    <reaction evidence="9 11">
        <text>5-amino-6-(D-ribitylamino)uracil + L-tyrosine + S-adenosyl-L-methionine = 5-amino-5-(4-hydroxybenzyl)-6-(D-ribitylimino)-5,6-dihydrouracil + 2-iminoacetate + 5'-deoxyadenosine + L-methionine + H(+)</text>
        <dbReference type="Rhea" id="RHEA:55200"/>
        <dbReference type="ChEBI" id="CHEBI:15378"/>
        <dbReference type="ChEBI" id="CHEBI:15934"/>
        <dbReference type="ChEBI" id="CHEBI:17319"/>
        <dbReference type="ChEBI" id="CHEBI:57844"/>
        <dbReference type="ChEBI" id="CHEBI:58315"/>
        <dbReference type="ChEBI" id="CHEBI:59789"/>
        <dbReference type="ChEBI" id="CHEBI:77846"/>
        <dbReference type="ChEBI" id="CHEBI:85936"/>
        <dbReference type="EC" id="2.5.1.147"/>
    </reaction>
</comment>
<dbReference type="NCBIfam" id="NF005609">
    <property type="entry name" value="PRK07360.1"/>
    <property type="match status" value="1"/>
</dbReference>
<feature type="binding site" evidence="11 12">
    <location>
        <position position="79"/>
    </location>
    <ligand>
        <name>[4Fe-4S] cluster</name>
        <dbReference type="ChEBI" id="CHEBI:49883"/>
        <note>4Fe-4S-S-AdoMet</note>
    </ligand>
</feature>
<evidence type="ECO:0000313" key="15">
    <source>
        <dbReference type="EMBL" id="PAV06122.1"/>
    </source>
</evidence>
<comment type="subunit">
    <text evidence="11">The FO synthase complex consists of two subunits, CofG and CofH.</text>
</comment>
<evidence type="ECO:0000256" key="2">
    <source>
        <dbReference type="ARBA" id="ARBA00012289"/>
    </source>
</evidence>
<comment type="subunit">
    <text evidence="10">Consists of two subunits, CofG and CofH.</text>
</comment>
<evidence type="ECO:0000256" key="10">
    <source>
        <dbReference type="ARBA" id="ARBA00064449"/>
    </source>
</evidence>
<dbReference type="PROSITE" id="PS51918">
    <property type="entry name" value="RADICAL_SAM"/>
    <property type="match status" value="1"/>
</dbReference>
<dbReference type="PANTHER" id="PTHR43076:SF1">
    <property type="entry name" value="LIPOYL SYNTHASE 2"/>
    <property type="match status" value="1"/>
</dbReference>
<name>A0A2A2H9N8_METBR</name>
<dbReference type="AlphaFoldDB" id="A0A2A2H9N8"/>
<evidence type="ECO:0000256" key="4">
    <source>
        <dbReference type="ARBA" id="ARBA00022679"/>
    </source>
</evidence>
<feature type="binding site" evidence="11 12">
    <location>
        <position position="76"/>
    </location>
    <ligand>
        <name>[4Fe-4S] cluster</name>
        <dbReference type="ChEBI" id="CHEBI:49883"/>
        <note>4Fe-4S-S-AdoMet</note>
    </ligand>
</feature>
<dbReference type="SFLD" id="SFLDF00293">
    <property type="entry name" value="((2_3_4_5-tetrahydroxypentyl)a"/>
    <property type="match status" value="1"/>
</dbReference>
<evidence type="ECO:0000256" key="3">
    <source>
        <dbReference type="ARBA" id="ARBA00022485"/>
    </source>
</evidence>
<dbReference type="GO" id="GO:0005506">
    <property type="term" value="F:iron ion binding"/>
    <property type="evidence" value="ECO:0007669"/>
    <property type="project" value="UniProtKB-UniRule"/>
</dbReference>
<dbReference type="SFLD" id="SFLDG01388">
    <property type="entry name" value="7_8-didemethyl-8-hydroxy-5-dea"/>
    <property type="match status" value="1"/>
</dbReference>
<evidence type="ECO:0000256" key="6">
    <source>
        <dbReference type="ARBA" id="ARBA00022723"/>
    </source>
</evidence>
<dbReference type="Pfam" id="PF04055">
    <property type="entry name" value="Radical_SAM"/>
    <property type="match status" value="1"/>
</dbReference>
<gene>
    <name evidence="11 15" type="primary">cofH</name>
    <name evidence="15" type="synonym">cofG</name>
    <name evidence="15" type="ORF">ASJ80_14920</name>
</gene>
<dbReference type="SFLD" id="SFLDF00342">
    <property type="entry name" value="cyclic_dehypoxanthine_futalosi"/>
    <property type="match status" value="1"/>
</dbReference>
<feature type="binding site" evidence="13">
    <location>
        <position position="148"/>
    </location>
    <ligand>
        <name>(3R)-3-methyl-D-ornithine</name>
        <dbReference type="ChEBI" id="CHEBI:64642"/>
    </ligand>
</feature>
<proteinExistence type="inferred from homology"/>
<dbReference type="InterPro" id="IPR034405">
    <property type="entry name" value="F420"/>
</dbReference>
<comment type="similarity">
    <text evidence="11">Belongs to the radical SAM superfamily. CofH family.</text>
</comment>
<evidence type="ECO:0000256" key="7">
    <source>
        <dbReference type="ARBA" id="ARBA00023004"/>
    </source>
</evidence>
<keyword evidence="16" id="KW-1185">Reference proteome</keyword>